<dbReference type="RefSeq" id="WP_137908140.1">
    <property type="nucleotide sequence ID" value="NZ_BJCF01000022.1"/>
</dbReference>
<evidence type="ECO:0000313" key="5">
    <source>
        <dbReference type="EMBL" id="GCL42552.1"/>
    </source>
</evidence>
<reference evidence="6" key="1">
    <citation type="submission" date="2019-02" db="EMBL/GenBank/DDBJ databases">
        <title>Draft genome sequence of Dolichospermum planctonicum NIES-80.</title>
        <authorList>
            <person name="Yamaguchi H."/>
            <person name="Suzuki S."/>
            <person name="Kawachi M."/>
        </authorList>
    </citation>
    <scope>NUCLEOTIDE SEQUENCE [LARGE SCALE GENOMIC DNA]</scope>
    <source>
        <strain evidence="6">NIES-80</strain>
    </source>
</reference>
<gene>
    <name evidence="5" type="ORF">NIES80_22580</name>
</gene>
<dbReference type="InterPro" id="IPR028081">
    <property type="entry name" value="Leu-bd"/>
</dbReference>
<dbReference type="SUPFAM" id="SSF53822">
    <property type="entry name" value="Periplasmic binding protein-like I"/>
    <property type="match status" value="1"/>
</dbReference>
<keyword evidence="5" id="KW-0675">Receptor</keyword>
<dbReference type="OrthoDB" id="446586at2"/>
<dbReference type="Pfam" id="PF13458">
    <property type="entry name" value="Peripla_BP_6"/>
    <property type="match status" value="1"/>
</dbReference>
<sequence length="466" mass="50457">MNHQNETKLLILSLLFTTALLGLGFWLWNQFTPRVFEKEANVSPDSDSKPGRISLGEKILITDQINSDKERGVQAFAQGNFDNARSNFQASLRQNQNDPESLIYLNNSLDNSSKYIKIAVSVPIGGNLNVAKEILRGVAQAQDEVNRNSGINGKFLQVAIANDDNDPTQTQKIATHFVYDSSILAIVGHNASNASIAAAPIYQQGGLVMISPTSFAQNLSGIGSYIFRTVPNISSQAEPLAVYTLKTARKTNIALCLDSKSIDNQSFKDEYAKNIVAGGGKINPTKCDFSAPDFNSTTIISQLISSGADGLVLAPYVGRINRALELAAANQGKLALFGSPTLYTFQTLKSGKSDINGMVITVPWHPKAISGNPFPEKARKLWGGTVNWRSATAYDATMAIAKGLQQGYTREALQKVLHSPDFFVNGATGKIEFQESGDIKGKAILVKVQPSKNSTANYDFFPLQGK</sequence>
<organism evidence="5 6">
    <name type="scientific">Dolichospermum planctonicum</name>
    <dbReference type="NCBI Taxonomy" id="136072"/>
    <lineage>
        <taxon>Bacteria</taxon>
        <taxon>Bacillati</taxon>
        <taxon>Cyanobacteriota</taxon>
        <taxon>Cyanophyceae</taxon>
        <taxon>Nostocales</taxon>
        <taxon>Aphanizomenonaceae</taxon>
        <taxon>Dolichospermum</taxon>
    </lineage>
</organism>
<keyword evidence="3" id="KW-1133">Transmembrane helix</keyword>
<keyword evidence="3" id="KW-0812">Transmembrane</keyword>
<feature type="domain" description="Leucine-binding protein" evidence="4">
    <location>
        <begin position="116"/>
        <end position="449"/>
    </location>
</feature>
<protein>
    <submittedName>
        <fullName evidence="5">Extracellular ligand-binding receptor</fullName>
    </submittedName>
</protein>
<comment type="caution">
    <text evidence="5">The sequence shown here is derived from an EMBL/GenBank/DDBJ whole genome shotgun (WGS) entry which is preliminary data.</text>
</comment>
<evidence type="ECO:0000256" key="2">
    <source>
        <dbReference type="ARBA" id="ARBA00022729"/>
    </source>
</evidence>
<dbReference type="Proteomes" id="UP000299367">
    <property type="component" value="Unassembled WGS sequence"/>
</dbReference>
<keyword evidence="2" id="KW-0732">Signal</keyword>
<feature type="transmembrane region" description="Helical" evidence="3">
    <location>
        <begin position="9"/>
        <end position="28"/>
    </location>
</feature>
<evidence type="ECO:0000259" key="4">
    <source>
        <dbReference type="Pfam" id="PF13458"/>
    </source>
</evidence>
<proteinExistence type="inferred from homology"/>
<dbReference type="InterPro" id="IPR028082">
    <property type="entry name" value="Peripla_BP_I"/>
</dbReference>
<dbReference type="PANTHER" id="PTHR30483:SF6">
    <property type="entry name" value="PERIPLASMIC BINDING PROTEIN OF ABC TRANSPORTER FOR NATURAL AMINO ACIDS"/>
    <property type="match status" value="1"/>
</dbReference>
<dbReference type="Gene3D" id="3.40.50.2300">
    <property type="match status" value="2"/>
</dbReference>
<accession>A0A480ADA6</accession>
<name>A0A480ADA6_9CYAN</name>
<dbReference type="CDD" id="cd06268">
    <property type="entry name" value="PBP1_ABC_transporter_LIVBP-like"/>
    <property type="match status" value="1"/>
</dbReference>
<keyword evidence="3" id="KW-0472">Membrane</keyword>
<dbReference type="PANTHER" id="PTHR30483">
    <property type="entry name" value="LEUCINE-SPECIFIC-BINDING PROTEIN"/>
    <property type="match status" value="1"/>
</dbReference>
<evidence type="ECO:0000313" key="6">
    <source>
        <dbReference type="Proteomes" id="UP000299367"/>
    </source>
</evidence>
<evidence type="ECO:0000256" key="1">
    <source>
        <dbReference type="ARBA" id="ARBA00010062"/>
    </source>
</evidence>
<evidence type="ECO:0000256" key="3">
    <source>
        <dbReference type="SAM" id="Phobius"/>
    </source>
</evidence>
<comment type="similarity">
    <text evidence="1">Belongs to the leucine-binding protein family.</text>
</comment>
<dbReference type="EMBL" id="BJCF01000022">
    <property type="protein sequence ID" value="GCL42552.1"/>
    <property type="molecule type" value="Genomic_DNA"/>
</dbReference>
<dbReference type="AlphaFoldDB" id="A0A480ADA6"/>
<dbReference type="InterPro" id="IPR051010">
    <property type="entry name" value="BCAA_transport"/>
</dbReference>